<dbReference type="Proteomes" id="UP001221757">
    <property type="component" value="Unassembled WGS sequence"/>
</dbReference>
<feature type="disulfide bond" evidence="3">
    <location>
        <begin position="81"/>
        <end position="89"/>
    </location>
</feature>
<comment type="caution">
    <text evidence="6">The sequence shown here is derived from an EMBL/GenBank/DDBJ whole genome shotgun (WGS) entry which is preliminary data.</text>
</comment>
<proteinExistence type="inferred from homology"/>
<accession>A0AAD7D4J7</accession>
<dbReference type="PRINTS" id="PR00792">
    <property type="entry name" value="PEPSIN"/>
</dbReference>
<dbReference type="InterPro" id="IPR021109">
    <property type="entry name" value="Peptidase_aspartic_dom_sf"/>
</dbReference>
<dbReference type="InterPro" id="IPR033121">
    <property type="entry name" value="PEPTIDASE_A1"/>
</dbReference>
<dbReference type="CDD" id="cd05471">
    <property type="entry name" value="pepsin_like"/>
    <property type="match status" value="1"/>
</dbReference>
<dbReference type="Pfam" id="PF00026">
    <property type="entry name" value="Asp"/>
    <property type="match status" value="1"/>
</dbReference>
<reference evidence="6" key="1">
    <citation type="submission" date="2023-03" db="EMBL/GenBank/DDBJ databases">
        <title>Massive genome expansion in bonnet fungi (Mycena s.s.) driven by repeated elements and novel gene families across ecological guilds.</title>
        <authorList>
            <consortium name="Lawrence Berkeley National Laboratory"/>
            <person name="Harder C.B."/>
            <person name="Miyauchi S."/>
            <person name="Viragh M."/>
            <person name="Kuo A."/>
            <person name="Thoen E."/>
            <person name="Andreopoulos B."/>
            <person name="Lu D."/>
            <person name="Skrede I."/>
            <person name="Drula E."/>
            <person name="Henrissat B."/>
            <person name="Morin E."/>
            <person name="Kohler A."/>
            <person name="Barry K."/>
            <person name="LaButti K."/>
            <person name="Morin E."/>
            <person name="Salamov A."/>
            <person name="Lipzen A."/>
            <person name="Mereny Z."/>
            <person name="Hegedus B."/>
            <person name="Baldrian P."/>
            <person name="Stursova M."/>
            <person name="Weitz H."/>
            <person name="Taylor A."/>
            <person name="Grigoriev I.V."/>
            <person name="Nagy L.G."/>
            <person name="Martin F."/>
            <person name="Kauserud H."/>
        </authorList>
    </citation>
    <scope>NUCLEOTIDE SEQUENCE</scope>
    <source>
        <strain evidence="6">CBHHK067</strain>
    </source>
</reference>
<gene>
    <name evidence="6" type="ORF">B0H17DRAFT_1334126</name>
</gene>
<evidence type="ECO:0000256" key="1">
    <source>
        <dbReference type="ARBA" id="ARBA00007447"/>
    </source>
</evidence>
<dbReference type="EMBL" id="JARKIE010000134">
    <property type="protein sequence ID" value="KAJ7678508.1"/>
    <property type="molecule type" value="Genomic_DNA"/>
</dbReference>
<feature type="active site" evidence="2">
    <location>
        <position position="68"/>
    </location>
</feature>
<dbReference type="PROSITE" id="PS51767">
    <property type="entry name" value="PEPTIDASE_A1"/>
    <property type="match status" value="1"/>
</dbReference>
<evidence type="ECO:0000313" key="7">
    <source>
        <dbReference type="Proteomes" id="UP001221757"/>
    </source>
</evidence>
<keyword evidence="7" id="KW-1185">Reference proteome</keyword>
<dbReference type="PANTHER" id="PTHR47966:SF75">
    <property type="entry name" value="ENDOPEPTIDASE (CTSD), PUTATIVE (AFU_ORTHOLOGUE AFUA_4G07040)-RELATED"/>
    <property type="match status" value="1"/>
</dbReference>
<dbReference type="AlphaFoldDB" id="A0AAD7D4J7"/>
<dbReference type="InterPro" id="IPR001461">
    <property type="entry name" value="Aspartic_peptidase_A1"/>
</dbReference>
<protein>
    <submittedName>
        <fullName evidence="6">Aspartic peptidase domain-containing protein</fullName>
    </submittedName>
</protein>
<dbReference type="Gene3D" id="2.40.70.10">
    <property type="entry name" value="Acid Proteases"/>
    <property type="match status" value="2"/>
</dbReference>
<keyword evidence="3" id="KW-1015">Disulfide bond</keyword>
<dbReference type="GO" id="GO:0004190">
    <property type="term" value="F:aspartic-type endopeptidase activity"/>
    <property type="evidence" value="ECO:0007669"/>
    <property type="project" value="InterPro"/>
</dbReference>
<feature type="domain" description="Peptidase A1" evidence="5">
    <location>
        <begin position="50"/>
        <end position="362"/>
    </location>
</feature>
<dbReference type="GO" id="GO:0006508">
    <property type="term" value="P:proteolysis"/>
    <property type="evidence" value="ECO:0007669"/>
    <property type="project" value="InterPro"/>
</dbReference>
<sequence length="366" mass="38500">MIDEEASSIDVGTDTDPEPASASDAEVTKAHNTTFPQSAGLDIEANDIGYLATVQLGTPPRDFHLLADSGSADIWVGGENCQADEGGGCGDHKFLGEKSSSSFRDTGKPWGIGYGIGHVSGNMVVDHVTFARFTLQNHTFGVASNESAQFTPDNIPLDGIVGCAKLPLSIQQTPTLVEALRSTGLIASNIISYKISRESDGKNDGEITMGAMDPSKFVASSLVRVKNVNTGGFWEANLDAITVNGEDVGLVNRSCIWDTGTDVDAIHSVIPGAKFDTSSNTWTVPCDTDASVSLVFGGKSSQYSRAIWRPPPVDHNNTTGACTSAIAEGGVSKGPTHWLVGGMVLKNVHLSTNEDTEDISIARLAN</sequence>
<feature type="region of interest" description="Disordered" evidence="4">
    <location>
        <begin position="1"/>
        <end position="28"/>
    </location>
</feature>
<evidence type="ECO:0000313" key="6">
    <source>
        <dbReference type="EMBL" id="KAJ7678508.1"/>
    </source>
</evidence>
<feature type="compositionally biased region" description="Acidic residues" evidence="4">
    <location>
        <begin position="1"/>
        <end position="17"/>
    </location>
</feature>
<organism evidence="6 7">
    <name type="scientific">Mycena rosella</name>
    <name type="common">Pink bonnet</name>
    <name type="synonym">Agaricus rosellus</name>
    <dbReference type="NCBI Taxonomy" id="1033263"/>
    <lineage>
        <taxon>Eukaryota</taxon>
        <taxon>Fungi</taxon>
        <taxon>Dikarya</taxon>
        <taxon>Basidiomycota</taxon>
        <taxon>Agaricomycotina</taxon>
        <taxon>Agaricomycetes</taxon>
        <taxon>Agaricomycetidae</taxon>
        <taxon>Agaricales</taxon>
        <taxon>Marasmiineae</taxon>
        <taxon>Mycenaceae</taxon>
        <taxon>Mycena</taxon>
    </lineage>
</organism>
<dbReference type="SUPFAM" id="SSF50630">
    <property type="entry name" value="Acid proteases"/>
    <property type="match status" value="1"/>
</dbReference>
<name>A0AAD7D4J7_MYCRO</name>
<dbReference type="InterPro" id="IPR034164">
    <property type="entry name" value="Pepsin-like_dom"/>
</dbReference>
<evidence type="ECO:0000256" key="2">
    <source>
        <dbReference type="PIRSR" id="PIRSR601461-1"/>
    </source>
</evidence>
<dbReference type="PANTHER" id="PTHR47966">
    <property type="entry name" value="BETA-SITE APP-CLEAVING ENZYME, ISOFORM A-RELATED"/>
    <property type="match status" value="1"/>
</dbReference>
<feature type="active site" evidence="2">
    <location>
        <position position="258"/>
    </location>
</feature>
<evidence type="ECO:0000259" key="5">
    <source>
        <dbReference type="PROSITE" id="PS51767"/>
    </source>
</evidence>
<evidence type="ECO:0000256" key="3">
    <source>
        <dbReference type="PIRSR" id="PIRSR601461-2"/>
    </source>
</evidence>
<evidence type="ECO:0000256" key="4">
    <source>
        <dbReference type="SAM" id="MobiDB-lite"/>
    </source>
</evidence>
<comment type="similarity">
    <text evidence="1">Belongs to the peptidase A1 family.</text>
</comment>